<keyword evidence="4 9" id="KW-0812">Transmembrane</keyword>
<accession>A0A835YW34</accession>
<dbReference type="Pfam" id="PF06842">
    <property type="entry name" value="DUF1242"/>
    <property type="match status" value="1"/>
</dbReference>
<comment type="similarity">
    <text evidence="3 9">Belongs to the KISH family.</text>
</comment>
<keyword evidence="11" id="KW-1185">Reference proteome</keyword>
<evidence type="ECO:0000256" key="6">
    <source>
        <dbReference type="ARBA" id="ARBA00022989"/>
    </source>
</evidence>
<evidence type="ECO:0000256" key="4">
    <source>
        <dbReference type="ARBA" id="ARBA00022692"/>
    </source>
</evidence>
<dbReference type="EMBL" id="JAFCMP010000517">
    <property type="protein sequence ID" value="KAG5178189.1"/>
    <property type="molecule type" value="Genomic_DNA"/>
</dbReference>
<keyword evidence="6 9" id="KW-1133">Transmembrane helix</keyword>
<reference evidence="10" key="1">
    <citation type="submission" date="2021-02" db="EMBL/GenBank/DDBJ databases">
        <title>First Annotated Genome of the Yellow-green Alga Tribonema minus.</title>
        <authorList>
            <person name="Mahan K.M."/>
        </authorList>
    </citation>
    <scope>NUCLEOTIDE SEQUENCE</scope>
    <source>
        <strain evidence="10">UTEX B ZZ1240</strain>
    </source>
</reference>
<dbReference type="OrthoDB" id="10034655at2759"/>
<evidence type="ECO:0000256" key="8">
    <source>
        <dbReference type="ARBA" id="ARBA00023136"/>
    </source>
</evidence>
<evidence type="ECO:0000313" key="11">
    <source>
        <dbReference type="Proteomes" id="UP000664859"/>
    </source>
</evidence>
<proteinExistence type="inferred from homology"/>
<keyword evidence="7 9" id="KW-0333">Golgi apparatus</keyword>
<keyword evidence="5 9" id="KW-0732">Signal</keyword>
<comment type="caution">
    <text evidence="10">The sequence shown here is derived from an EMBL/GenBank/DDBJ whole genome shotgun (WGS) entry which is preliminary data.</text>
</comment>
<evidence type="ECO:0000256" key="2">
    <source>
        <dbReference type="ARBA" id="ARBA00004614"/>
    </source>
</evidence>
<protein>
    <recommendedName>
        <fullName evidence="9">Protein kish</fullName>
    </recommendedName>
</protein>
<dbReference type="InterPro" id="IPR009653">
    <property type="entry name" value="Ksh1"/>
</dbReference>
<evidence type="ECO:0000256" key="5">
    <source>
        <dbReference type="ARBA" id="ARBA00022729"/>
    </source>
</evidence>
<evidence type="ECO:0000256" key="3">
    <source>
        <dbReference type="ARBA" id="ARBA00008961"/>
    </source>
</evidence>
<feature type="signal peptide" evidence="9">
    <location>
        <begin position="1"/>
        <end position="26"/>
    </location>
</feature>
<organism evidence="10 11">
    <name type="scientific">Tribonema minus</name>
    <dbReference type="NCBI Taxonomy" id="303371"/>
    <lineage>
        <taxon>Eukaryota</taxon>
        <taxon>Sar</taxon>
        <taxon>Stramenopiles</taxon>
        <taxon>Ochrophyta</taxon>
        <taxon>PX clade</taxon>
        <taxon>Xanthophyceae</taxon>
        <taxon>Tribonematales</taxon>
        <taxon>Tribonemataceae</taxon>
        <taxon>Tribonema</taxon>
    </lineage>
</organism>
<evidence type="ECO:0000256" key="7">
    <source>
        <dbReference type="ARBA" id="ARBA00023034"/>
    </source>
</evidence>
<dbReference type="AlphaFoldDB" id="A0A835YW34"/>
<evidence type="ECO:0000313" key="10">
    <source>
        <dbReference type="EMBL" id="KAG5178189.1"/>
    </source>
</evidence>
<comment type="function">
    <text evidence="1 9">Involved in the early part of the secretory pathway.</text>
</comment>
<feature type="chain" id="PRO_5033100196" description="Protein kish" evidence="9">
    <location>
        <begin position="27"/>
        <end position="78"/>
    </location>
</feature>
<name>A0A835YW34_9STRA</name>
<dbReference type="Proteomes" id="UP000664859">
    <property type="component" value="Unassembled WGS sequence"/>
</dbReference>
<dbReference type="GO" id="GO:0000139">
    <property type="term" value="C:Golgi membrane"/>
    <property type="evidence" value="ECO:0007669"/>
    <property type="project" value="UniProtKB-SubCell"/>
</dbReference>
<evidence type="ECO:0000256" key="1">
    <source>
        <dbReference type="ARBA" id="ARBA00002154"/>
    </source>
</evidence>
<sequence>MSAIFDFSSLITVLLLLICTCTYLRGFRSGIFDNSAEPHRHTGFKGLCWKFSRIGERISPYVSVSCLLMAVHILFIKQ</sequence>
<gene>
    <name evidence="10" type="ORF">JKP88DRAFT_201951</name>
</gene>
<keyword evidence="8 9" id="KW-0472">Membrane</keyword>
<evidence type="ECO:0000256" key="9">
    <source>
        <dbReference type="RuleBase" id="RU910717"/>
    </source>
</evidence>
<dbReference type="InterPro" id="IPR051523">
    <property type="entry name" value="KISH_domain"/>
</dbReference>
<comment type="subcellular location">
    <subcellularLocation>
        <location evidence="2 9">Golgi apparatus membrane</location>
        <topology evidence="2 9">Single-pass type I membrane protein</topology>
    </subcellularLocation>
</comment>
<dbReference type="PANTHER" id="PTHR13229">
    <property type="entry name" value="PROTEIN KISH-A"/>
    <property type="match status" value="1"/>
</dbReference>
<feature type="transmembrane region" description="Helical" evidence="9">
    <location>
        <begin position="58"/>
        <end position="76"/>
    </location>
</feature>